<proteinExistence type="inferred from homology"/>
<dbReference type="PANTHER" id="PTHR35174:SF3">
    <property type="entry name" value="BLL7171 PROTEIN"/>
    <property type="match status" value="1"/>
</dbReference>
<feature type="domain" description="YCII-related" evidence="2">
    <location>
        <begin position="1"/>
        <end position="111"/>
    </location>
</feature>
<dbReference type="PANTHER" id="PTHR35174">
    <property type="entry name" value="BLL7171 PROTEIN-RELATED"/>
    <property type="match status" value="1"/>
</dbReference>
<reference evidence="3" key="1">
    <citation type="submission" date="2024-06" db="EMBL/GenBank/DDBJ databases">
        <title>Kribbella sp. strain HUAS MG21 genome sequences.</title>
        <authorList>
            <person name="Mo P."/>
        </authorList>
    </citation>
    <scope>NUCLEOTIDE SEQUENCE</scope>
    <source>
        <strain evidence="3">HUAS MG21</strain>
    </source>
</reference>
<organism evidence="3">
    <name type="scientific">Kribbella sp. HUAS MG21</name>
    <dbReference type="NCBI Taxonomy" id="3160966"/>
    <lineage>
        <taxon>Bacteria</taxon>
        <taxon>Bacillati</taxon>
        <taxon>Actinomycetota</taxon>
        <taxon>Actinomycetes</taxon>
        <taxon>Propionibacteriales</taxon>
        <taxon>Kribbellaceae</taxon>
        <taxon>Kribbella</taxon>
    </lineage>
</organism>
<protein>
    <submittedName>
        <fullName evidence="3">YciI family protein</fullName>
    </submittedName>
</protein>
<dbReference type="InterPro" id="IPR005545">
    <property type="entry name" value="YCII"/>
</dbReference>
<evidence type="ECO:0000313" key="3">
    <source>
        <dbReference type="EMBL" id="XBV22749.1"/>
    </source>
</evidence>
<sequence length="115" mass="11978">MQYALLINELPGAFEALDVAEQDAVSAEYIAIRSDPRVFGGAHLGPAHSASTVRLKEGDALVTDGPFADTKEVFGGYFLLEADDLDAAIALAVKIPATRLGGSVEIRPIVPSGPA</sequence>
<dbReference type="Pfam" id="PF03795">
    <property type="entry name" value="YCII"/>
    <property type="match status" value="1"/>
</dbReference>
<evidence type="ECO:0000256" key="1">
    <source>
        <dbReference type="ARBA" id="ARBA00007689"/>
    </source>
</evidence>
<dbReference type="InterPro" id="IPR011008">
    <property type="entry name" value="Dimeric_a/b-barrel"/>
</dbReference>
<dbReference type="SUPFAM" id="SSF54909">
    <property type="entry name" value="Dimeric alpha+beta barrel"/>
    <property type="match status" value="1"/>
</dbReference>
<dbReference type="AlphaFoldDB" id="A0AAU7T7T7"/>
<name>A0AAU7T7T7_9ACTN</name>
<dbReference type="EMBL" id="CP158165">
    <property type="protein sequence ID" value="XBV22749.1"/>
    <property type="molecule type" value="Genomic_DNA"/>
</dbReference>
<comment type="similarity">
    <text evidence="1">Belongs to the YciI family.</text>
</comment>
<dbReference type="Gene3D" id="3.30.70.1060">
    <property type="entry name" value="Dimeric alpha+beta barrel"/>
    <property type="match status" value="1"/>
</dbReference>
<evidence type="ECO:0000259" key="2">
    <source>
        <dbReference type="Pfam" id="PF03795"/>
    </source>
</evidence>
<dbReference type="RefSeq" id="WP_350275588.1">
    <property type="nucleotide sequence ID" value="NZ_CP158165.1"/>
</dbReference>
<accession>A0AAU7T7T7</accession>
<gene>
    <name evidence="3" type="ORF">ABN611_29815</name>
</gene>